<keyword evidence="2" id="KW-1185">Reference proteome</keyword>
<sequence>MTGLIASGGLSESIRKSSYVASDFNCCPSEAIVFWHYSANLRVAS</sequence>
<proteinExistence type="predicted"/>
<dbReference type="EMBL" id="CM017707">
    <property type="protein sequence ID" value="TYG59994.1"/>
    <property type="molecule type" value="Genomic_DNA"/>
</dbReference>
<organism evidence="1 2">
    <name type="scientific">Gossypium darwinii</name>
    <name type="common">Darwin's cotton</name>
    <name type="synonym">Gossypium barbadense var. darwinii</name>
    <dbReference type="NCBI Taxonomy" id="34276"/>
    <lineage>
        <taxon>Eukaryota</taxon>
        <taxon>Viridiplantae</taxon>
        <taxon>Streptophyta</taxon>
        <taxon>Embryophyta</taxon>
        <taxon>Tracheophyta</taxon>
        <taxon>Spermatophyta</taxon>
        <taxon>Magnoliopsida</taxon>
        <taxon>eudicotyledons</taxon>
        <taxon>Gunneridae</taxon>
        <taxon>Pentapetalae</taxon>
        <taxon>rosids</taxon>
        <taxon>malvids</taxon>
        <taxon>Malvales</taxon>
        <taxon>Malvaceae</taxon>
        <taxon>Malvoideae</taxon>
        <taxon>Gossypium</taxon>
    </lineage>
</organism>
<evidence type="ECO:0000313" key="1">
    <source>
        <dbReference type="EMBL" id="TYG59994.1"/>
    </source>
</evidence>
<protein>
    <submittedName>
        <fullName evidence="1">Uncharacterized protein</fullName>
    </submittedName>
</protein>
<dbReference type="AlphaFoldDB" id="A0A5D2BRJ4"/>
<accession>A0A5D2BRJ4</accession>
<reference evidence="1 2" key="1">
    <citation type="submission" date="2019-06" db="EMBL/GenBank/DDBJ databases">
        <title>WGS assembly of Gossypium darwinii.</title>
        <authorList>
            <person name="Chen Z.J."/>
            <person name="Sreedasyam A."/>
            <person name="Ando A."/>
            <person name="Song Q."/>
            <person name="De L."/>
            <person name="Hulse-Kemp A."/>
            <person name="Ding M."/>
            <person name="Ye W."/>
            <person name="Kirkbride R."/>
            <person name="Jenkins J."/>
            <person name="Plott C."/>
            <person name="Lovell J."/>
            <person name="Lin Y.-M."/>
            <person name="Vaughn R."/>
            <person name="Liu B."/>
            <person name="Li W."/>
            <person name="Simpson S."/>
            <person name="Scheffler B."/>
            <person name="Saski C."/>
            <person name="Grover C."/>
            <person name="Hu G."/>
            <person name="Conover J."/>
            <person name="Carlson J."/>
            <person name="Shu S."/>
            <person name="Boston L."/>
            <person name="Williams M."/>
            <person name="Peterson D."/>
            <person name="Mcgee K."/>
            <person name="Jones D."/>
            <person name="Wendel J."/>
            <person name="Stelly D."/>
            <person name="Grimwood J."/>
            <person name="Schmutz J."/>
        </authorList>
    </citation>
    <scope>NUCLEOTIDE SEQUENCE [LARGE SCALE GENOMIC DNA]</scope>
    <source>
        <strain evidence="1">1808015.09</strain>
    </source>
</reference>
<evidence type="ECO:0000313" key="2">
    <source>
        <dbReference type="Proteomes" id="UP000323506"/>
    </source>
</evidence>
<gene>
    <name evidence="1" type="ORF">ES288_D07G031500v1</name>
</gene>
<name>A0A5D2BRJ4_GOSDA</name>
<dbReference type="Proteomes" id="UP000323506">
    <property type="component" value="Chromosome D07"/>
</dbReference>